<evidence type="ECO:0000313" key="5">
    <source>
        <dbReference type="Proteomes" id="UP000561617"/>
    </source>
</evidence>
<accession>A0A7X0X788</accession>
<organism evidence="3 5">
    <name type="scientific">Listeria immobilis</name>
    <dbReference type="NCBI Taxonomy" id="2713502"/>
    <lineage>
        <taxon>Bacteria</taxon>
        <taxon>Bacillati</taxon>
        <taxon>Bacillota</taxon>
        <taxon>Bacilli</taxon>
        <taxon>Bacillales</taxon>
        <taxon>Listeriaceae</taxon>
        <taxon>Listeria</taxon>
    </lineage>
</organism>
<dbReference type="Gene3D" id="3.30.530.20">
    <property type="match status" value="1"/>
</dbReference>
<dbReference type="InterPro" id="IPR013538">
    <property type="entry name" value="ASHA1/2-like_C"/>
</dbReference>
<evidence type="ECO:0000313" key="6">
    <source>
        <dbReference type="Proteomes" id="UP000587800"/>
    </source>
</evidence>
<evidence type="ECO:0000313" key="3">
    <source>
        <dbReference type="EMBL" id="MBC1488946.1"/>
    </source>
</evidence>
<comment type="caution">
    <text evidence="3">The sequence shown here is derived from an EMBL/GenBank/DDBJ whole genome shotgun (WGS) entry which is preliminary data.</text>
</comment>
<dbReference type="SUPFAM" id="SSF55961">
    <property type="entry name" value="Bet v1-like"/>
    <property type="match status" value="1"/>
</dbReference>
<dbReference type="AlphaFoldDB" id="A0A7X0X788"/>
<dbReference type="Pfam" id="PF08327">
    <property type="entry name" value="AHSA1"/>
    <property type="match status" value="1"/>
</dbReference>
<dbReference type="RefSeq" id="WP_185345933.1">
    <property type="nucleotide sequence ID" value="NZ_JAASTU010000008.1"/>
</dbReference>
<comment type="similarity">
    <text evidence="1">Belongs to the AHA1 family.</text>
</comment>
<dbReference type="Proteomes" id="UP000587800">
    <property type="component" value="Unassembled WGS sequence"/>
</dbReference>
<reference evidence="5 6" key="1">
    <citation type="submission" date="2020-03" db="EMBL/GenBank/DDBJ databases">
        <title>Soil Listeria distribution.</title>
        <authorList>
            <person name="Liao J."/>
            <person name="Wiedmann M."/>
        </authorList>
    </citation>
    <scope>NUCLEOTIDE SEQUENCE [LARGE SCALE GENOMIC DNA]</scope>
    <source>
        <strain evidence="4 6">FSL L7-1515</strain>
        <strain evidence="3 5">FSL L7-1554</strain>
    </source>
</reference>
<feature type="domain" description="Activator of Hsp90 ATPase homologue 1/2-like C-terminal" evidence="2">
    <location>
        <begin position="22"/>
        <end position="133"/>
    </location>
</feature>
<keyword evidence="6" id="KW-1185">Reference proteome</keyword>
<evidence type="ECO:0000259" key="2">
    <source>
        <dbReference type="Pfam" id="PF08327"/>
    </source>
</evidence>
<dbReference type="InterPro" id="IPR023393">
    <property type="entry name" value="START-like_dom_sf"/>
</dbReference>
<sequence length="160" mass="18131">MKESIEKHVGKPTKVSFELEINAPAASVFSLLTTNDGLAQWFNELEIGESGPSGHLLFVMTPEEKITMPILAWETDRIVSFEWDEDNVTFELSKLAKNKTLVTFTEQLQTITEHTPRDVAGWHICLKKLQSVAEGSDYDFDQTEFESLFSKYQKALKSAI</sequence>
<evidence type="ECO:0000313" key="4">
    <source>
        <dbReference type="EMBL" id="MBC1508704.1"/>
    </source>
</evidence>
<dbReference type="EMBL" id="JAASUB010000002">
    <property type="protein sequence ID" value="MBC1508704.1"/>
    <property type="molecule type" value="Genomic_DNA"/>
</dbReference>
<dbReference type="EMBL" id="JAASTW010000008">
    <property type="protein sequence ID" value="MBC1488946.1"/>
    <property type="molecule type" value="Genomic_DNA"/>
</dbReference>
<dbReference type="Proteomes" id="UP000561617">
    <property type="component" value="Unassembled WGS sequence"/>
</dbReference>
<gene>
    <name evidence="3" type="ORF">HCJ38_07975</name>
    <name evidence="4" type="ORF">HCJ59_02110</name>
</gene>
<evidence type="ECO:0000256" key="1">
    <source>
        <dbReference type="ARBA" id="ARBA00006817"/>
    </source>
</evidence>
<protein>
    <submittedName>
        <fullName evidence="3">ATPase</fullName>
    </submittedName>
</protein>
<name>A0A7X0X788_9LIST</name>
<proteinExistence type="inferred from homology"/>